<keyword evidence="1" id="KW-1133">Transmembrane helix</keyword>
<evidence type="ECO:0000256" key="1">
    <source>
        <dbReference type="SAM" id="Phobius"/>
    </source>
</evidence>
<name>A0ABR8XXL3_9BACL</name>
<protein>
    <submittedName>
        <fullName evidence="3">TetR/AcrR family transcriptional regulator C-terminal domain-containing protein</fullName>
    </submittedName>
</protein>
<sequence>MPNKTKRFGEQSPLINEEKLLVSKYYLAAYVASAPNGVIQRWLETRRKKFPQEIARLLANITVNGSFNAFELRIFFLLYFLNFYF</sequence>
<gene>
    <name evidence="3" type="ORF">H9635_08030</name>
</gene>
<feature type="domain" description="Transcriptional regulator TetR C-terminal Firmicutes type" evidence="2">
    <location>
        <begin position="23"/>
        <end position="62"/>
    </location>
</feature>
<evidence type="ECO:0000259" key="2">
    <source>
        <dbReference type="Pfam" id="PF14278"/>
    </source>
</evidence>
<dbReference type="Proteomes" id="UP000619101">
    <property type="component" value="Unassembled WGS sequence"/>
</dbReference>
<reference evidence="3 4" key="1">
    <citation type="submission" date="2020-08" db="EMBL/GenBank/DDBJ databases">
        <title>A Genomic Blueprint of the Chicken Gut Microbiome.</title>
        <authorList>
            <person name="Gilroy R."/>
            <person name="Ravi A."/>
            <person name="Getino M."/>
            <person name="Pursley I."/>
            <person name="Horton D.L."/>
            <person name="Alikhan N.-F."/>
            <person name="Baker D."/>
            <person name="Gharbi K."/>
            <person name="Hall N."/>
            <person name="Watson M."/>
            <person name="Adriaenssens E.M."/>
            <person name="Foster-Nyarko E."/>
            <person name="Jarju S."/>
            <person name="Secka A."/>
            <person name="Antonio M."/>
            <person name="Oren A."/>
            <person name="Chaudhuri R."/>
            <person name="La Ragione R.M."/>
            <person name="Hildebrand F."/>
            <person name="Pallen M.J."/>
        </authorList>
    </citation>
    <scope>NUCLEOTIDE SEQUENCE [LARGE SCALE GENOMIC DNA]</scope>
    <source>
        <strain evidence="3 4">A46</strain>
    </source>
</reference>
<accession>A0ABR8XXL3</accession>
<keyword evidence="1" id="KW-0812">Transmembrane</keyword>
<organism evidence="3 4">
    <name type="scientific">Solibacillus faecavium</name>
    <dbReference type="NCBI Taxonomy" id="2762221"/>
    <lineage>
        <taxon>Bacteria</taxon>
        <taxon>Bacillati</taxon>
        <taxon>Bacillota</taxon>
        <taxon>Bacilli</taxon>
        <taxon>Bacillales</taxon>
        <taxon>Caryophanaceae</taxon>
        <taxon>Solibacillus</taxon>
    </lineage>
</organism>
<feature type="transmembrane region" description="Helical" evidence="1">
    <location>
        <begin position="57"/>
        <end position="81"/>
    </location>
</feature>
<dbReference type="EMBL" id="JACSPZ010000003">
    <property type="protein sequence ID" value="MBD8036687.1"/>
    <property type="molecule type" value="Genomic_DNA"/>
</dbReference>
<dbReference type="RefSeq" id="WP_191699883.1">
    <property type="nucleotide sequence ID" value="NZ_JACSPZ010000003.1"/>
</dbReference>
<keyword evidence="4" id="KW-1185">Reference proteome</keyword>
<keyword evidence="1" id="KW-0472">Membrane</keyword>
<comment type="caution">
    <text evidence="3">The sequence shown here is derived from an EMBL/GenBank/DDBJ whole genome shotgun (WGS) entry which is preliminary data.</text>
</comment>
<evidence type="ECO:0000313" key="4">
    <source>
        <dbReference type="Proteomes" id="UP000619101"/>
    </source>
</evidence>
<dbReference type="InterPro" id="IPR039532">
    <property type="entry name" value="TetR_C_Firmicutes"/>
</dbReference>
<proteinExistence type="predicted"/>
<dbReference type="Gene3D" id="1.10.357.10">
    <property type="entry name" value="Tetracycline Repressor, domain 2"/>
    <property type="match status" value="1"/>
</dbReference>
<evidence type="ECO:0000313" key="3">
    <source>
        <dbReference type="EMBL" id="MBD8036687.1"/>
    </source>
</evidence>
<dbReference type="Pfam" id="PF14278">
    <property type="entry name" value="TetR_C_8"/>
    <property type="match status" value="1"/>
</dbReference>